<sequence length="197" mass="22000">MNDLGNLIVNYGYIGIFIILVLGIVGLPIPDEVLLTYVGYNIFIGRMSWIGAISAALAGALIGISISYLLGRKLGLPFLRRFGPKVHISDKKIDWTQSYFEKHGGLLLMFGYFLPGIRHITAYIAGIADFRFGKFAIFAYLGAVLWVNIFILLGILLGDNWTVMETILHDTTKIVVIGISVAALLFFYFKFRKKKTD</sequence>
<dbReference type="GO" id="GO:0005886">
    <property type="term" value="C:plasma membrane"/>
    <property type="evidence" value="ECO:0007669"/>
    <property type="project" value="TreeGrafter"/>
</dbReference>
<dbReference type="AlphaFoldDB" id="A0A1G6L866"/>
<feature type="transmembrane region" description="Helical" evidence="2">
    <location>
        <begin position="7"/>
        <end position="29"/>
    </location>
</feature>
<dbReference type="Pfam" id="PF09335">
    <property type="entry name" value="VTT_dom"/>
    <property type="match status" value="1"/>
</dbReference>
<evidence type="ECO:0000313" key="4">
    <source>
        <dbReference type="EMBL" id="SDC39552.1"/>
    </source>
</evidence>
<accession>A0A1G6L866</accession>
<dbReference type="InterPro" id="IPR032816">
    <property type="entry name" value="VTT_dom"/>
</dbReference>
<dbReference type="EMBL" id="FMZB01000002">
    <property type="protein sequence ID" value="SDC39552.1"/>
    <property type="molecule type" value="Genomic_DNA"/>
</dbReference>
<dbReference type="InterPro" id="IPR051311">
    <property type="entry name" value="DedA_domain"/>
</dbReference>
<feature type="domain" description="VTT" evidence="3">
    <location>
        <begin position="29"/>
        <end position="155"/>
    </location>
</feature>
<evidence type="ECO:0000313" key="5">
    <source>
        <dbReference type="Proteomes" id="UP000198666"/>
    </source>
</evidence>
<gene>
    <name evidence="4" type="ORF">SAMN05421663_102295</name>
</gene>
<reference evidence="5" key="1">
    <citation type="submission" date="2016-10" db="EMBL/GenBank/DDBJ databases">
        <authorList>
            <person name="Varghese N."/>
            <person name="Submissions S."/>
        </authorList>
    </citation>
    <scope>NUCLEOTIDE SEQUENCE [LARGE SCALE GENOMIC DNA]</scope>
    <source>
        <strain evidence="5">DSM 21620</strain>
    </source>
</reference>
<organism evidence="4 5">
    <name type="scientific">Terribacillus halophilus</name>
    <dbReference type="NCBI Taxonomy" id="361279"/>
    <lineage>
        <taxon>Bacteria</taxon>
        <taxon>Bacillati</taxon>
        <taxon>Bacillota</taxon>
        <taxon>Bacilli</taxon>
        <taxon>Bacillales</taxon>
        <taxon>Bacillaceae</taxon>
        <taxon>Terribacillus</taxon>
    </lineage>
</organism>
<name>A0A1G6L866_9BACI</name>
<keyword evidence="2" id="KW-0812">Transmembrane</keyword>
<feature type="transmembrane region" description="Helical" evidence="2">
    <location>
        <begin position="49"/>
        <end position="71"/>
    </location>
</feature>
<keyword evidence="5" id="KW-1185">Reference proteome</keyword>
<evidence type="ECO:0000256" key="1">
    <source>
        <dbReference type="ARBA" id="ARBA00010792"/>
    </source>
</evidence>
<keyword evidence="2" id="KW-0472">Membrane</keyword>
<dbReference type="RefSeq" id="WP_093726126.1">
    <property type="nucleotide sequence ID" value="NZ_FMZB01000002.1"/>
</dbReference>
<dbReference type="PANTHER" id="PTHR42709">
    <property type="entry name" value="ALKALINE PHOSPHATASE LIKE PROTEIN"/>
    <property type="match status" value="1"/>
</dbReference>
<comment type="similarity">
    <text evidence="1">Belongs to the DedA family.</text>
</comment>
<proteinExistence type="inferred from homology"/>
<feature type="transmembrane region" description="Helical" evidence="2">
    <location>
        <begin position="174"/>
        <end position="191"/>
    </location>
</feature>
<dbReference type="OrthoDB" id="9782291at2"/>
<evidence type="ECO:0000256" key="2">
    <source>
        <dbReference type="SAM" id="Phobius"/>
    </source>
</evidence>
<feature type="transmembrane region" description="Helical" evidence="2">
    <location>
        <begin position="137"/>
        <end position="158"/>
    </location>
</feature>
<protein>
    <submittedName>
        <fullName evidence="4">Membrane protein DedA, SNARE-associated domain</fullName>
    </submittedName>
</protein>
<dbReference type="Proteomes" id="UP000198666">
    <property type="component" value="Unassembled WGS sequence"/>
</dbReference>
<dbReference type="PANTHER" id="PTHR42709:SF9">
    <property type="entry name" value="ALKALINE PHOSPHATASE LIKE PROTEIN"/>
    <property type="match status" value="1"/>
</dbReference>
<keyword evidence="2" id="KW-1133">Transmembrane helix</keyword>
<evidence type="ECO:0000259" key="3">
    <source>
        <dbReference type="Pfam" id="PF09335"/>
    </source>
</evidence>